<feature type="binding site" evidence="7">
    <location>
        <position position="75"/>
    </location>
    <ligand>
        <name>chlorophyll a</name>
        <dbReference type="ChEBI" id="CHEBI:58416"/>
        <label>1</label>
    </ligand>
</feature>
<evidence type="ECO:0000256" key="1">
    <source>
        <dbReference type="ARBA" id="ARBA00004022"/>
    </source>
</evidence>
<dbReference type="PANTHER" id="PTHR21649">
    <property type="entry name" value="CHLOROPHYLL A/B BINDING PROTEIN"/>
    <property type="match status" value="1"/>
</dbReference>
<dbReference type="SUPFAM" id="SSF103511">
    <property type="entry name" value="Chlorophyll a-b binding protein"/>
    <property type="match status" value="1"/>
</dbReference>
<dbReference type="GO" id="GO:0016168">
    <property type="term" value="F:chlorophyll binding"/>
    <property type="evidence" value="ECO:0007669"/>
    <property type="project" value="UniProtKB-KW"/>
</dbReference>
<dbReference type="Gene3D" id="1.10.3460.10">
    <property type="entry name" value="Chlorophyll a/b binding protein domain"/>
    <property type="match status" value="1"/>
</dbReference>
<comment type="similarity">
    <text evidence="3">Belongs to the fucoxanthin chlorophyll protein family.</text>
</comment>
<dbReference type="GO" id="GO:0009507">
    <property type="term" value="C:chloroplast"/>
    <property type="evidence" value="ECO:0007669"/>
    <property type="project" value="UniProtKB-SubCell"/>
</dbReference>
<name>A0AAD7UED7_9STRA</name>
<sequence>MLALLILPGALGFQQAVAPRATVAAKETKADLEALAKGLNPIVGFWDPLGCAEYDFWGLGNEATIGFLRHAEIKHGRIAMAGFLGFCAQCTPLVAGPHKVLPYTGYVPGVTPQEQWDNIPYIGKLQIITFIGMLESYGEGAGNPEGYVHYTCGGKPGYFPPIKGKGLGQIPLDLYDPLGWFPKNKTPEELEKGLKAEINNGRLAMIGLLGLLSESSTPGSVPVLSGISSFPKYSGEVMAPFSADWSFSTIPAYTYFH</sequence>
<evidence type="ECO:0000256" key="5">
    <source>
        <dbReference type="ARBA" id="ARBA00022531"/>
    </source>
</evidence>
<dbReference type="GO" id="GO:0016020">
    <property type="term" value="C:membrane"/>
    <property type="evidence" value="ECO:0007669"/>
    <property type="project" value="InterPro"/>
</dbReference>
<organism evidence="8 9">
    <name type="scientific">Chrysophaeum taylorii</name>
    <dbReference type="NCBI Taxonomy" id="2483200"/>
    <lineage>
        <taxon>Eukaryota</taxon>
        <taxon>Sar</taxon>
        <taxon>Stramenopiles</taxon>
        <taxon>Ochrophyta</taxon>
        <taxon>Pelagophyceae</taxon>
        <taxon>Pelagomonadales</taxon>
        <taxon>Pelagomonadaceae</taxon>
        <taxon>Chrysophaeum</taxon>
    </lineage>
</organism>
<keyword evidence="7" id="KW-0157">Chromophore</keyword>
<proteinExistence type="inferred from homology"/>
<dbReference type="GO" id="GO:0009765">
    <property type="term" value="P:photosynthesis, light harvesting"/>
    <property type="evidence" value="ECO:0007669"/>
    <property type="project" value="InterPro"/>
</dbReference>
<dbReference type="InterPro" id="IPR001344">
    <property type="entry name" value="Chloro_AB-bd_pln"/>
</dbReference>
<feature type="binding site" evidence="7">
    <location>
        <position position="200"/>
    </location>
    <ligand>
        <name>chlorophyll a</name>
        <dbReference type="ChEBI" id="CHEBI:58416"/>
        <label>1</label>
    </ligand>
</feature>
<dbReference type="Proteomes" id="UP001230188">
    <property type="component" value="Unassembled WGS sequence"/>
</dbReference>
<feature type="binding site" description="axial binding residue" evidence="7">
    <location>
        <position position="77"/>
    </location>
    <ligand>
        <name>chlorophyll b</name>
        <dbReference type="ChEBI" id="CHEBI:61721"/>
        <label>1</label>
    </ligand>
    <ligandPart>
        <name>Mg</name>
        <dbReference type="ChEBI" id="CHEBI:25107"/>
    </ligandPart>
</feature>
<comment type="function">
    <text evidence="1">The light-harvesting complex (LHC) functions as a light receptor, it captures and delivers excitation energy to photosystems with which it is closely associated. Energy is transferred from the carotenoid and chlorophyll C (or B) to chlorophyll A and the photosynthetic reaction centers where it is used to synthesize ATP and reducing power.</text>
</comment>
<comment type="subcellular location">
    <subcellularLocation>
        <location evidence="2">Plastid</location>
        <location evidence="2">Chloroplast</location>
    </subcellularLocation>
</comment>
<evidence type="ECO:0000256" key="6">
    <source>
        <dbReference type="ARBA" id="ARBA00022640"/>
    </source>
</evidence>
<dbReference type="EMBL" id="JAQMWT010000379">
    <property type="protein sequence ID" value="KAJ8602441.1"/>
    <property type="molecule type" value="Genomic_DNA"/>
</dbReference>
<evidence type="ECO:0000256" key="2">
    <source>
        <dbReference type="ARBA" id="ARBA00004229"/>
    </source>
</evidence>
<keyword evidence="5" id="KW-0602">Photosynthesis</keyword>
<feature type="binding site" evidence="7">
    <location>
        <position position="72"/>
    </location>
    <ligand>
        <name>chlorophyll a</name>
        <dbReference type="ChEBI" id="CHEBI:58416"/>
        <label>1</label>
    </ligand>
</feature>
<evidence type="ECO:0000256" key="3">
    <source>
        <dbReference type="ARBA" id="ARBA00005933"/>
    </source>
</evidence>
<dbReference type="Pfam" id="PF00504">
    <property type="entry name" value="Chloroa_b-bind"/>
    <property type="match status" value="1"/>
</dbReference>
<dbReference type="InterPro" id="IPR022796">
    <property type="entry name" value="Chloroa_b-bind"/>
</dbReference>
<keyword evidence="7" id="KW-0148">Chlorophyll</keyword>
<reference evidence="8" key="1">
    <citation type="submission" date="2023-01" db="EMBL/GenBank/DDBJ databases">
        <title>Metagenome sequencing of chrysophaentin producing Chrysophaeum taylorii.</title>
        <authorList>
            <person name="Davison J."/>
            <person name="Bewley C."/>
        </authorList>
    </citation>
    <scope>NUCLEOTIDE SEQUENCE</scope>
    <source>
        <strain evidence="8">NIES-1699</strain>
    </source>
</reference>
<evidence type="ECO:0000313" key="9">
    <source>
        <dbReference type="Proteomes" id="UP001230188"/>
    </source>
</evidence>
<comment type="caution">
    <text evidence="8">The sequence shown here is derived from an EMBL/GenBank/DDBJ whole genome shotgun (WGS) entry which is preliminary data.</text>
</comment>
<accession>A0AAD7UED7</accession>
<evidence type="ECO:0000256" key="7">
    <source>
        <dbReference type="PIRSR" id="PIRSR601344-1"/>
    </source>
</evidence>
<evidence type="ECO:0000313" key="8">
    <source>
        <dbReference type="EMBL" id="KAJ8602441.1"/>
    </source>
</evidence>
<feature type="binding site" evidence="7">
    <location>
        <position position="197"/>
    </location>
    <ligand>
        <name>chlorophyll a</name>
        <dbReference type="ChEBI" id="CHEBI:58416"/>
        <label>1</label>
    </ligand>
</feature>
<gene>
    <name evidence="8" type="ORF">CTAYLR_001262</name>
</gene>
<keyword evidence="4" id="KW-0150">Chloroplast</keyword>
<feature type="binding site" evidence="7">
    <location>
        <position position="202"/>
    </location>
    <ligand>
        <name>chlorophyll a</name>
        <dbReference type="ChEBI" id="CHEBI:58416"/>
        <label>1</label>
    </ligand>
</feature>
<dbReference type="AlphaFoldDB" id="A0AAD7UED7"/>
<keyword evidence="9" id="KW-1185">Reference proteome</keyword>
<evidence type="ECO:0000256" key="4">
    <source>
        <dbReference type="ARBA" id="ARBA00022528"/>
    </source>
</evidence>
<keyword evidence="6" id="KW-0934">Plastid</keyword>
<protein>
    <submittedName>
        <fullName evidence="8">Uncharacterized protein</fullName>
    </submittedName>
</protein>